<dbReference type="Pfam" id="PF10668">
    <property type="entry name" value="Phage_terminase"/>
    <property type="match status" value="1"/>
</dbReference>
<evidence type="ECO:0000313" key="2">
    <source>
        <dbReference type="EMBL" id="RIY06470.1"/>
    </source>
</evidence>
<sequence>MAQRKDKERELAKALFIETDKTQKEIAALVAVTEKTMTGWVAAGKWDVLRAGRMATTTQTVATLQTMLQLRSEEMLADMRGGGTTKFGDELLKISMTIEKLQGATSITTYIQVCQEFMGFVGSKEPQFRGKLADYQSQFLNLKAGSNGK</sequence>
<dbReference type="Proteomes" id="UP000284250">
    <property type="component" value="Unassembled WGS sequence"/>
</dbReference>
<comment type="caution">
    <text evidence="2">The sequence shown here is derived from an EMBL/GenBank/DDBJ whole genome shotgun (WGS) entry which is preliminary data.</text>
</comment>
<evidence type="ECO:0000313" key="3">
    <source>
        <dbReference type="Proteomes" id="UP000284250"/>
    </source>
</evidence>
<organism evidence="2 3">
    <name type="scientific">Hymenobacter rubripertinctus</name>
    <dbReference type="NCBI Taxonomy" id="2029981"/>
    <lineage>
        <taxon>Bacteria</taxon>
        <taxon>Pseudomonadati</taxon>
        <taxon>Bacteroidota</taxon>
        <taxon>Cytophagia</taxon>
        <taxon>Cytophagales</taxon>
        <taxon>Hymenobacteraceae</taxon>
        <taxon>Hymenobacter</taxon>
    </lineage>
</organism>
<evidence type="ECO:0000259" key="1">
    <source>
        <dbReference type="Pfam" id="PF10668"/>
    </source>
</evidence>
<dbReference type="EMBL" id="QYCN01000040">
    <property type="protein sequence ID" value="RIY06470.1"/>
    <property type="molecule type" value="Genomic_DNA"/>
</dbReference>
<gene>
    <name evidence="2" type="ORF">D0T11_18695</name>
</gene>
<dbReference type="AlphaFoldDB" id="A0A418QN15"/>
<proteinExistence type="predicted"/>
<reference evidence="2 3" key="1">
    <citation type="submission" date="2019-01" db="EMBL/GenBank/DDBJ databases">
        <title>Hymenobacter humicola sp. nov., isolated from soils in Antarctica.</title>
        <authorList>
            <person name="Sedlacek I."/>
            <person name="Holochova P."/>
            <person name="Kralova S."/>
            <person name="Pantucek R."/>
            <person name="Stankova E."/>
            <person name="Vrbovska V."/>
            <person name="Kristofova L."/>
            <person name="Svec P."/>
            <person name="Busse H.-J."/>
        </authorList>
    </citation>
    <scope>NUCLEOTIDE SEQUENCE [LARGE SCALE GENOMIC DNA]</scope>
    <source>
        <strain evidence="2 3">CCM 8852</strain>
    </source>
</reference>
<name>A0A418QN15_9BACT</name>
<protein>
    <recommendedName>
        <fullName evidence="1">PBSX phage terminase small subunit-like N-terminal domain-containing protein</fullName>
    </recommendedName>
</protein>
<dbReference type="OrthoDB" id="961372at2"/>
<keyword evidence="3" id="KW-1185">Reference proteome</keyword>
<dbReference type="RefSeq" id="WP_119657335.1">
    <property type="nucleotide sequence ID" value="NZ_JBHUOI010000081.1"/>
</dbReference>
<feature type="domain" description="PBSX phage terminase small subunit-like N-terminal" evidence="1">
    <location>
        <begin position="1"/>
        <end position="47"/>
    </location>
</feature>
<accession>A0A418QN15</accession>
<dbReference type="InterPro" id="IPR018925">
    <property type="entry name" value="XtmA-like_N"/>
</dbReference>